<dbReference type="Gene3D" id="3.30.1420.10">
    <property type="match status" value="1"/>
</dbReference>
<dbReference type="InterPro" id="IPR025526">
    <property type="entry name" value="DsrC-like_dom_sf"/>
</dbReference>
<name>A0A1G6NXV9_9BACT</name>
<keyword evidence="6" id="KW-1185">Reference proteome</keyword>
<dbReference type="NCBIfam" id="TIGR03342">
    <property type="entry name" value="dsrC_tusE_dsvC"/>
    <property type="match status" value="1"/>
</dbReference>
<dbReference type="OrthoDB" id="9786347at2"/>
<evidence type="ECO:0000256" key="4">
    <source>
        <dbReference type="PIRSR" id="PIRSR006223-50"/>
    </source>
</evidence>
<evidence type="ECO:0000313" key="5">
    <source>
        <dbReference type="EMBL" id="SDC72491.1"/>
    </source>
</evidence>
<dbReference type="Proteomes" id="UP000199411">
    <property type="component" value="Unassembled WGS sequence"/>
</dbReference>
<dbReference type="GO" id="GO:0005737">
    <property type="term" value="C:cytoplasm"/>
    <property type="evidence" value="ECO:0007669"/>
    <property type="project" value="UniProtKB-SubCell"/>
</dbReference>
<dbReference type="InterPro" id="IPR007453">
    <property type="entry name" value="DsrC/TusE"/>
</dbReference>
<evidence type="ECO:0000313" key="6">
    <source>
        <dbReference type="Proteomes" id="UP000199411"/>
    </source>
</evidence>
<dbReference type="RefSeq" id="WP_025391325.1">
    <property type="nucleotide sequence ID" value="NZ_FMYU01000008.1"/>
</dbReference>
<dbReference type="GO" id="GO:0097163">
    <property type="term" value="F:sulfur carrier activity"/>
    <property type="evidence" value="ECO:0007669"/>
    <property type="project" value="TreeGrafter"/>
</dbReference>
<dbReference type="PANTHER" id="PTHR37010">
    <property type="entry name" value="SULFURTRANSFERASE TUSE"/>
    <property type="match status" value="1"/>
</dbReference>
<sequence>MGVLIVGEKSIQTDDEGYLVNFSDWSKEVAEVIAKQEGIDKLTDRHWVVIEFMQKEFKEHGTGPSMRKLTKESGVSTKELYELFPKGPAKKAAKIAGIKKPVGCV</sequence>
<evidence type="ECO:0000256" key="1">
    <source>
        <dbReference type="ARBA" id="ARBA00004496"/>
    </source>
</evidence>
<comment type="similarity">
    <text evidence="2">Belongs to the DsrC/TusE family.</text>
</comment>
<accession>A0A1G6NXV9</accession>
<dbReference type="InterPro" id="IPR042072">
    <property type="entry name" value="DsrC-like_C"/>
</dbReference>
<dbReference type="Pfam" id="PF04358">
    <property type="entry name" value="DsrC"/>
    <property type="match status" value="1"/>
</dbReference>
<feature type="active site" description="Cysteine persulfide intermediate" evidence="4">
    <location>
        <position position="104"/>
    </location>
</feature>
<organism evidence="5 6">
    <name type="scientific">Desulfurella multipotens</name>
    <dbReference type="NCBI Taxonomy" id="79269"/>
    <lineage>
        <taxon>Bacteria</taxon>
        <taxon>Pseudomonadati</taxon>
        <taxon>Campylobacterota</taxon>
        <taxon>Desulfurellia</taxon>
        <taxon>Desulfurellales</taxon>
        <taxon>Desulfurellaceae</taxon>
        <taxon>Desulfurella</taxon>
    </lineage>
</organism>
<dbReference type="GO" id="GO:0002143">
    <property type="term" value="P:tRNA wobble position uridine thiolation"/>
    <property type="evidence" value="ECO:0007669"/>
    <property type="project" value="TreeGrafter"/>
</dbReference>
<evidence type="ECO:0000256" key="3">
    <source>
        <dbReference type="ARBA" id="ARBA00022490"/>
    </source>
</evidence>
<reference evidence="6" key="1">
    <citation type="submission" date="2016-10" db="EMBL/GenBank/DDBJ databases">
        <authorList>
            <person name="Varghese N."/>
            <person name="Submissions S."/>
        </authorList>
    </citation>
    <scope>NUCLEOTIDE SEQUENCE [LARGE SCALE GENOMIC DNA]</scope>
    <source>
        <strain evidence="6">DSM 8415</strain>
    </source>
</reference>
<dbReference type="AlphaFoldDB" id="A0A1G6NXV9"/>
<dbReference type="EMBL" id="FMYU01000008">
    <property type="protein sequence ID" value="SDC72491.1"/>
    <property type="molecule type" value="Genomic_DNA"/>
</dbReference>
<dbReference type="InterPro" id="IPR043163">
    <property type="entry name" value="DsrC-like_N"/>
</dbReference>
<dbReference type="Gene3D" id="1.10.10.370">
    <property type="entry name" value="DsrC-like protein, C-terminal domain"/>
    <property type="match status" value="1"/>
</dbReference>
<dbReference type="PIRSF" id="PIRSF006223">
    <property type="entry name" value="DsrC_TusE"/>
    <property type="match status" value="1"/>
</dbReference>
<evidence type="ECO:0000256" key="2">
    <source>
        <dbReference type="ARBA" id="ARBA00005718"/>
    </source>
</evidence>
<gene>
    <name evidence="5" type="ORF">SAMN05660835_01261</name>
</gene>
<protein>
    <submittedName>
        <fullName evidence="5">tRNA 2-thiouridine synthesizing protein E</fullName>
    </submittedName>
</protein>
<dbReference type="SUPFAM" id="SSF69721">
    <property type="entry name" value="DsrC, the gamma subunit of dissimilatory sulfite reductase"/>
    <property type="match status" value="1"/>
</dbReference>
<proteinExistence type="inferred from homology"/>
<keyword evidence="3" id="KW-0963">Cytoplasm</keyword>
<dbReference type="PANTHER" id="PTHR37010:SF1">
    <property type="entry name" value="SULFURTRANSFERASE TUSE"/>
    <property type="match status" value="1"/>
</dbReference>
<comment type="subcellular location">
    <subcellularLocation>
        <location evidence="1">Cytoplasm</location>
    </subcellularLocation>
</comment>